<evidence type="ECO:0000313" key="10">
    <source>
        <dbReference type="Proteomes" id="UP000256913"/>
    </source>
</evidence>
<evidence type="ECO:0000256" key="3">
    <source>
        <dbReference type="ARBA" id="ARBA00022801"/>
    </source>
</evidence>
<feature type="signal peptide" evidence="7">
    <location>
        <begin position="1"/>
        <end position="26"/>
    </location>
</feature>
<keyword evidence="10" id="KW-1185">Reference proteome</keyword>
<evidence type="ECO:0000256" key="6">
    <source>
        <dbReference type="SAM" id="Phobius"/>
    </source>
</evidence>
<keyword evidence="6" id="KW-0812">Transmembrane</keyword>
<dbReference type="GO" id="GO:0004252">
    <property type="term" value="F:serine-type endopeptidase activity"/>
    <property type="evidence" value="ECO:0007669"/>
    <property type="project" value="UniProtKB-UniRule"/>
</dbReference>
<evidence type="ECO:0000256" key="5">
    <source>
        <dbReference type="PROSITE-ProRule" id="PRU01240"/>
    </source>
</evidence>
<evidence type="ECO:0000259" key="8">
    <source>
        <dbReference type="Pfam" id="PF00082"/>
    </source>
</evidence>
<dbReference type="InterPro" id="IPR050131">
    <property type="entry name" value="Peptidase_S8_subtilisin-like"/>
</dbReference>
<keyword evidence="6" id="KW-0472">Membrane</keyword>
<name>A0A3D9ZIA8_9ACTN</name>
<keyword evidence="6" id="KW-1133">Transmembrane helix</keyword>
<protein>
    <submittedName>
        <fullName evidence="9">Subtilase family protein</fullName>
    </submittedName>
</protein>
<dbReference type="PROSITE" id="PS51892">
    <property type="entry name" value="SUBTILASE"/>
    <property type="match status" value="1"/>
</dbReference>
<dbReference type="InterPro" id="IPR000209">
    <property type="entry name" value="Peptidase_S8/S53_dom"/>
</dbReference>
<keyword evidence="4 5" id="KW-0720">Serine protease</keyword>
<dbReference type="AlphaFoldDB" id="A0A3D9ZIA8"/>
<feature type="active site" description="Charge relay system" evidence="5">
    <location>
        <position position="64"/>
    </location>
</feature>
<evidence type="ECO:0000313" key="9">
    <source>
        <dbReference type="EMBL" id="REF97166.1"/>
    </source>
</evidence>
<evidence type="ECO:0000256" key="7">
    <source>
        <dbReference type="SAM" id="SignalP"/>
    </source>
</evidence>
<feature type="chain" id="PRO_5017586623" evidence="7">
    <location>
        <begin position="27"/>
        <end position="393"/>
    </location>
</feature>
<organism evidence="9 10">
    <name type="scientific">Asanoa ferruginea</name>
    <dbReference type="NCBI Taxonomy" id="53367"/>
    <lineage>
        <taxon>Bacteria</taxon>
        <taxon>Bacillati</taxon>
        <taxon>Actinomycetota</taxon>
        <taxon>Actinomycetes</taxon>
        <taxon>Micromonosporales</taxon>
        <taxon>Micromonosporaceae</taxon>
        <taxon>Asanoa</taxon>
    </lineage>
</organism>
<evidence type="ECO:0000256" key="2">
    <source>
        <dbReference type="ARBA" id="ARBA00022670"/>
    </source>
</evidence>
<dbReference type="PROSITE" id="PS00136">
    <property type="entry name" value="SUBTILASE_ASP"/>
    <property type="match status" value="1"/>
</dbReference>
<proteinExistence type="inferred from homology"/>
<dbReference type="InterPro" id="IPR036852">
    <property type="entry name" value="Peptidase_S8/S53_dom_sf"/>
</dbReference>
<dbReference type="EMBL" id="QUMQ01000001">
    <property type="protein sequence ID" value="REF97166.1"/>
    <property type="molecule type" value="Genomic_DNA"/>
</dbReference>
<feature type="active site" description="Charge relay system" evidence="5">
    <location>
        <position position="262"/>
    </location>
</feature>
<sequence>MRRLAWALAVLLGVSIGGLPAGVALAAPAYPKPLPAQWWFDAWQVRELLWPRTQGEGVIVAVLDTGVQANLPDLRGVVLPGADVTGHGTDGRVDVDTEPDAVAGHGTAMASLIASQGAATGFVGVAPKARILPVTTHGGGAIGAFSKGIRWAVDHGAQVINISQAANSECVPEVQEAVGYAIEHDVIVVAGAGNVGDEENYASMPADCAGVVAVGAVGVAGDKFAPWSKTERQPYVAVGAAGVNTPGLLRDGVVHTGAGGTSSASALTSGVLALARSAYPDMPAREVVRRLIGSCLDVAPDGRDDQTGYGMIRPNRVLTGNVPDGGPNPVFAAYDSWKAEQAASASAAPAPVAEPARKSEERIILIVVVGVVALAGLLVLAVFAVVLRLRLRS</sequence>
<dbReference type="OrthoDB" id="5240330at2"/>
<dbReference type="PANTHER" id="PTHR43806:SF11">
    <property type="entry name" value="CEREVISIN-RELATED"/>
    <property type="match status" value="1"/>
</dbReference>
<keyword evidence="7" id="KW-0732">Signal</keyword>
<comment type="similarity">
    <text evidence="1 5">Belongs to the peptidase S8 family.</text>
</comment>
<keyword evidence="3 5" id="KW-0378">Hydrolase</keyword>
<keyword evidence="2 5" id="KW-0645">Protease</keyword>
<dbReference type="SUPFAM" id="SSF52743">
    <property type="entry name" value="Subtilisin-like"/>
    <property type="match status" value="1"/>
</dbReference>
<dbReference type="InterPro" id="IPR015500">
    <property type="entry name" value="Peptidase_S8_subtilisin-rel"/>
</dbReference>
<dbReference type="PRINTS" id="PR00723">
    <property type="entry name" value="SUBTILISIN"/>
</dbReference>
<reference evidence="9 10" key="1">
    <citation type="submission" date="2018-08" db="EMBL/GenBank/DDBJ databases">
        <title>Sequencing the genomes of 1000 actinobacteria strains.</title>
        <authorList>
            <person name="Klenk H.-P."/>
        </authorList>
    </citation>
    <scope>NUCLEOTIDE SEQUENCE [LARGE SCALE GENOMIC DNA]</scope>
    <source>
        <strain evidence="9 10">DSM 44099</strain>
    </source>
</reference>
<dbReference type="PANTHER" id="PTHR43806">
    <property type="entry name" value="PEPTIDASE S8"/>
    <property type="match status" value="1"/>
</dbReference>
<comment type="caution">
    <text evidence="9">The sequence shown here is derived from an EMBL/GenBank/DDBJ whole genome shotgun (WGS) entry which is preliminary data.</text>
</comment>
<dbReference type="InterPro" id="IPR023827">
    <property type="entry name" value="Peptidase_S8_Asp-AS"/>
</dbReference>
<feature type="domain" description="Peptidase S8/S53" evidence="8">
    <location>
        <begin position="55"/>
        <end position="310"/>
    </location>
</feature>
<accession>A0A3D9ZIA8</accession>
<evidence type="ECO:0000256" key="1">
    <source>
        <dbReference type="ARBA" id="ARBA00011073"/>
    </source>
</evidence>
<dbReference type="RefSeq" id="WP_116068576.1">
    <property type="nucleotide sequence ID" value="NZ_BONB01000030.1"/>
</dbReference>
<evidence type="ECO:0000256" key="4">
    <source>
        <dbReference type="ARBA" id="ARBA00022825"/>
    </source>
</evidence>
<feature type="transmembrane region" description="Helical" evidence="6">
    <location>
        <begin position="363"/>
        <end position="387"/>
    </location>
</feature>
<dbReference type="Gene3D" id="3.40.50.200">
    <property type="entry name" value="Peptidase S8/S53 domain"/>
    <property type="match status" value="1"/>
</dbReference>
<dbReference type="GO" id="GO:0006508">
    <property type="term" value="P:proteolysis"/>
    <property type="evidence" value="ECO:0007669"/>
    <property type="project" value="UniProtKB-KW"/>
</dbReference>
<gene>
    <name evidence="9" type="ORF">DFJ67_3163</name>
</gene>
<dbReference type="Proteomes" id="UP000256913">
    <property type="component" value="Unassembled WGS sequence"/>
</dbReference>
<feature type="active site" description="Charge relay system" evidence="5">
    <location>
        <position position="105"/>
    </location>
</feature>
<dbReference type="Pfam" id="PF00082">
    <property type="entry name" value="Peptidase_S8"/>
    <property type="match status" value="1"/>
</dbReference>